<evidence type="ECO:0000256" key="3">
    <source>
        <dbReference type="ARBA" id="ARBA00022679"/>
    </source>
</evidence>
<keyword evidence="5" id="KW-0012">Acyltransferase</keyword>
<evidence type="ECO:0000313" key="7">
    <source>
        <dbReference type="Proteomes" id="UP000064893"/>
    </source>
</evidence>
<evidence type="ECO:0000256" key="2">
    <source>
        <dbReference type="ARBA" id="ARBA00022516"/>
    </source>
</evidence>
<dbReference type="KEGG" id="blq:L21SP5_01508"/>
<evidence type="ECO:0008006" key="8">
    <source>
        <dbReference type="Google" id="ProtNLM"/>
    </source>
</evidence>
<comment type="pathway">
    <text evidence="1">Lipid metabolism.</text>
</comment>
<dbReference type="Pfam" id="PF13444">
    <property type="entry name" value="Acetyltransf_5"/>
    <property type="match status" value="1"/>
</dbReference>
<dbReference type="AlphaFoldDB" id="A0A0S2HYR8"/>
<keyword evidence="7" id="KW-1185">Reference proteome</keyword>
<dbReference type="PANTHER" id="PTHR37323:SF1">
    <property type="entry name" value="L-ORNITHINE N(ALPHA)-ACYLTRANSFERASE"/>
    <property type="match status" value="1"/>
</dbReference>
<evidence type="ECO:0000256" key="1">
    <source>
        <dbReference type="ARBA" id="ARBA00005189"/>
    </source>
</evidence>
<dbReference type="InterPro" id="IPR016181">
    <property type="entry name" value="Acyl_CoA_acyltransferase"/>
</dbReference>
<keyword evidence="4" id="KW-0443">Lipid metabolism</keyword>
<proteinExistence type="predicted"/>
<dbReference type="PATRIC" id="fig|1307839.3.peg.1608"/>
<organism evidence="6 7">
    <name type="scientific">Salinivirga cyanobacteriivorans</name>
    <dbReference type="NCBI Taxonomy" id="1307839"/>
    <lineage>
        <taxon>Bacteria</taxon>
        <taxon>Pseudomonadati</taxon>
        <taxon>Bacteroidota</taxon>
        <taxon>Bacteroidia</taxon>
        <taxon>Bacteroidales</taxon>
        <taxon>Salinivirgaceae</taxon>
        <taxon>Salinivirga</taxon>
    </lineage>
</organism>
<dbReference type="RefSeq" id="WP_057952638.1">
    <property type="nucleotide sequence ID" value="NZ_CP013118.1"/>
</dbReference>
<dbReference type="InterPro" id="IPR052351">
    <property type="entry name" value="Ornithine_N-alpha-AT"/>
</dbReference>
<keyword evidence="3" id="KW-0808">Transferase</keyword>
<reference evidence="6 7" key="1">
    <citation type="submission" date="2015-11" db="EMBL/GenBank/DDBJ databases">
        <title>Description and complete genome sequence of a novel strain predominating in hypersaline microbial mats and representing a new family of the Bacteriodetes phylum.</title>
        <authorList>
            <person name="Spring S."/>
            <person name="Bunk B."/>
            <person name="Sproer C."/>
            <person name="Klenk H.-P."/>
        </authorList>
    </citation>
    <scope>NUCLEOTIDE SEQUENCE [LARGE SCALE GENOMIC DNA]</scope>
    <source>
        <strain evidence="6 7">L21-Spi-D4</strain>
    </source>
</reference>
<dbReference type="SUPFAM" id="SSF55729">
    <property type="entry name" value="Acyl-CoA N-acyltransferases (Nat)"/>
    <property type="match status" value="1"/>
</dbReference>
<evidence type="ECO:0000256" key="4">
    <source>
        <dbReference type="ARBA" id="ARBA00023098"/>
    </source>
</evidence>
<dbReference type="GO" id="GO:0016746">
    <property type="term" value="F:acyltransferase activity"/>
    <property type="evidence" value="ECO:0007669"/>
    <property type="project" value="UniProtKB-KW"/>
</dbReference>
<protein>
    <recommendedName>
        <fullName evidence="8">Hemolysin</fullName>
    </recommendedName>
</protein>
<dbReference type="OrthoDB" id="1113830at2"/>
<dbReference type="STRING" id="1307839.L21SP5_01508"/>
<dbReference type="PANTHER" id="PTHR37323">
    <property type="entry name" value="GCN5-RELATED N-ACETYLTRANSFERASE"/>
    <property type="match status" value="1"/>
</dbReference>
<dbReference type="EMBL" id="CP013118">
    <property type="protein sequence ID" value="ALO15156.1"/>
    <property type="molecule type" value="Genomic_DNA"/>
</dbReference>
<evidence type="ECO:0000313" key="6">
    <source>
        <dbReference type="EMBL" id="ALO15156.1"/>
    </source>
</evidence>
<keyword evidence="2" id="KW-0444">Lipid biosynthesis</keyword>
<dbReference type="GO" id="GO:0006629">
    <property type="term" value="P:lipid metabolic process"/>
    <property type="evidence" value="ECO:0007669"/>
    <property type="project" value="UniProtKB-KW"/>
</dbReference>
<sequence length="313" mass="36516">MDPIIEPIPTELLEKELTPDKFVRKTNYGNNEIYAFTYHNAPNLTKEVGRLRELTFRLAGGGTGKSIDLDKFDMQEEPYYQLIVWSPEERIVLGGYRYIVCNKAQRDEDGVLQLATYRLFYFSDQFIQEYLPYTIELGRSFVHPDYQSSSSTRKGIFALDNLWDGLGALVVEYPETRYFFGKVTMYPHFNTEARNMILYFLQKQFSDDENLMELIEPMELGIDYEAYDELFTGSSFEENKKILSQNVRKLGENIPPLINAYMNLSPSMKTFGTSFNKYFGGVEETAIMIKIEDIYPSKIERHVNSYIQEKKSR</sequence>
<dbReference type="Proteomes" id="UP000064893">
    <property type="component" value="Chromosome"/>
</dbReference>
<gene>
    <name evidence="6" type="ORF">L21SP5_01508</name>
</gene>
<accession>A0A0S2HYR8</accession>
<evidence type="ECO:0000256" key="5">
    <source>
        <dbReference type="ARBA" id="ARBA00023315"/>
    </source>
</evidence>
<name>A0A0S2HYR8_9BACT</name>